<reference evidence="1 2" key="1">
    <citation type="submission" date="2015-11" db="EMBL/GenBank/DDBJ databases">
        <title>Genomic analysis of 38 Legionella species identifies large and diverse effector repertoires.</title>
        <authorList>
            <person name="Burstein D."/>
            <person name="Amaro F."/>
            <person name="Zusman T."/>
            <person name="Lifshitz Z."/>
            <person name="Cohen O."/>
            <person name="Gilbert J.A."/>
            <person name="Pupko T."/>
            <person name="Shuman H.A."/>
            <person name="Segal G."/>
        </authorList>
    </citation>
    <scope>NUCLEOTIDE SEQUENCE [LARGE SCALE GENOMIC DNA]</scope>
    <source>
        <strain evidence="1 2">ATCC 49505</strain>
    </source>
</reference>
<evidence type="ECO:0000313" key="1">
    <source>
        <dbReference type="EMBL" id="KTD21322.1"/>
    </source>
</evidence>
<dbReference type="EMBL" id="LNYK01000016">
    <property type="protein sequence ID" value="KTD21322.1"/>
    <property type="molecule type" value="Genomic_DNA"/>
</dbReference>
<protein>
    <recommendedName>
        <fullName evidence="3">Type VI secretion protein</fullName>
    </recommendedName>
</protein>
<dbReference type="PANTHER" id="PTHR35564:SF3">
    <property type="entry name" value="TYPE VI SECRETION SYSTEM BASEPLATE SUBUNIT TSSG"/>
    <property type="match status" value="1"/>
</dbReference>
<evidence type="ECO:0000313" key="2">
    <source>
        <dbReference type="Proteomes" id="UP000054997"/>
    </source>
</evidence>
<dbReference type="OrthoDB" id="1523296at2"/>
<dbReference type="InterPro" id="IPR010732">
    <property type="entry name" value="T6SS_TssG-like"/>
</dbReference>
<dbReference type="PATRIC" id="fig|45068.5.peg.1540"/>
<dbReference type="STRING" id="45068.Llon_1420"/>
<organism evidence="1 2">
    <name type="scientific">Legionella londiniensis</name>
    <dbReference type="NCBI Taxonomy" id="45068"/>
    <lineage>
        <taxon>Bacteria</taxon>
        <taxon>Pseudomonadati</taxon>
        <taxon>Pseudomonadota</taxon>
        <taxon>Gammaproteobacteria</taxon>
        <taxon>Legionellales</taxon>
        <taxon>Legionellaceae</taxon>
        <taxon>Legionella</taxon>
    </lineage>
</organism>
<dbReference type="Pfam" id="PF06996">
    <property type="entry name" value="T6SS_TssG"/>
    <property type="match status" value="1"/>
</dbReference>
<name>A0A0W0VMH7_9GAMM</name>
<evidence type="ECO:0008006" key="3">
    <source>
        <dbReference type="Google" id="ProtNLM"/>
    </source>
</evidence>
<dbReference type="Proteomes" id="UP000054997">
    <property type="component" value="Unassembled WGS sequence"/>
</dbReference>
<sequence>MDKTAMIKMINLKSDFFHILEQIYQAVGAEELTRLYDKNFIIRPAAALNFPVRDVFRILEEPANVYLECQFLGLYGVDSPLPGYFNELCLKQDDTGCKLRDFLDVINHRSYVLYFLAWRAFQPERTVNSTGTYLAFINALSGYQPTTDVFTWPHFIAQTLDGLKAAIVHIIPDIPVCIHRYPEWTEMGEPPFLGKELSLGDSSFLGTRILLLGSFLDIELGPLPSDRVQSLQASLPTLQGLLRTNLDVHMHCKITLFLIPNRYSPGLGSKNLFLGRESWLGDGGDKPIQLRMNI</sequence>
<accession>A0A0W0VMH7</accession>
<dbReference type="PANTHER" id="PTHR35564">
    <property type="match status" value="1"/>
</dbReference>
<gene>
    <name evidence="1" type="ORF">Llon_1420</name>
</gene>
<dbReference type="RefSeq" id="WP_058529399.1">
    <property type="nucleotide sequence ID" value="NZ_CAAAHZ010000008.1"/>
</dbReference>
<comment type="caution">
    <text evidence="1">The sequence shown here is derived from an EMBL/GenBank/DDBJ whole genome shotgun (WGS) entry which is preliminary data.</text>
</comment>
<keyword evidence="2" id="KW-1185">Reference proteome</keyword>
<dbReference type="AlphaFoldDB" id="A0A0W0VMH7"/>
<proteinExistence type="predicted"/>